<keyword evidence="3" id="KW-1185">Reference proteome</keyword>
<accession>A0A4Z2IDB6</accession>
<organism evidence="2 3">
    <name type="scientific">Liparis tanakae</name>
    <name type="common">Tanaka's snailfish</name>
    <dbReference type="NCBI Taxonomy" id="230148"/>
    <lineage>
        <taxon>Eukaryota</taxon>
        <taxon>Metazoa</taxon>
        <taxon>Chordata</taxon>
        <taxon>Craniata</taxon>
        <taxon>Vertebrata</taxon>
        <taxon>Euteleostomi</taxon>
        <taxon>Actinopterygii</taxon>
        <taxon>Neopterygii</taxon>
        <taxon>Teleostei</taxon>
        <taxon>Neoteleostei</taxon>
        <taxon>Acanthomorphata</taxon>
        <taxon>Eupercaria</taxon>
        <taxon>Perciformes</taxon>
        <taxon>Cottioidei</taxon>
        <taxon>Cottales</taxon>
        <taxon>Liparidae</taxon>
        <taxon>Liparis</taxon>
    </lineage>
</organism>
<name>A0A4Z2IDB6_9TELE</name>
<protein>
    <recommendedName>
        <fullName evidence="4">Secreted protein</fullName>
    </recommendedName>
</protein>
<dbReference type="AlphaFoldDB" id="A0A4Z2IDB6"/>
<reference evidence="2 3" key="1">
    <citation type="submission" date="2019-03" db="EMBL/GenBank/DDBJ databases">
        <title>First draft genome of Liparis tanakae, snailfish: a comprehensive survey of snailfish specific genes.</title>
        <authorList>
            <person name="Kim W."/>
            <person name="Song I."/>
            <person name="Jeong J.-H."/>
            <person name="Kim D."/>
            <person name="Kim S."/>
            <person name="Ryu S."/>
            <person name="Song J.Y."/>
            <person name="Lee S.K."/>
        </authorList>
    </citation>
    <scope>NUCLEOTIDE SEQUENCE [LARGE SCALE GENOMIC DNA]</scope>
    <source>
        <tissue evidence="2">Muscle</tissue>
    </source>
</reference>
<proteinExistence type="predicted"/>
<evidence type="ECO:0000313" key="3">
    <source>
        <dbReference type="Proteomes" id="UP000314294"/>
    </source>
</evidence>
<keyword evidence="1" id="KW-0732">Signal</keyword>
<feature type="chain" id="PRO_5021324332" description="Secreted protein" evidence="1">
    <location>
        <begin position="23"/>
        <end position="102"/>
    </location>
</feature>
<evidence type="ECO:0000313" key="2">
    <source>
        <dbReference type="EMBL" id="TNN76079.1"/>
    </source>
</evidence>
<comment type="caution">
    <text evidence="2">The sequence shown here is derived from an EMBL/GenBank/DDBJ whole genome shotgun (WGS) entry which is preliminary data.</text>
</comment>
<dbReference type="Proteomes" id="UP000314294">
    <property type="component" value="Unassembled WGS sequence"/>
</dbReference>
<evidence type="ECO:0008006" key="4">
    <source>
        <dbReference type="Google" id="ProtNLM"/>
    </source>
</evidence>
<feature type="signal peptide" evidence="1">
    <location>
        <begin position="1"/>
        <end position="22"/>
    </location>
</feature>
<evidence type="ECO:0000256" key="1">
    <source>
        <dbReference type="SAM" id="SignalP"/>
    </source>
</evidence>
<sequence>MGCLKPSLAVVCWISFSSHVLDELGHPPNGGVAVQAVQARGQVLRDRQGQVGGPRVETVHYRQLHNLDVLIVGLSWMDRRGEELSLFDRAGEVGQELFHAAH</sequence>
<dbReference type="EMBL" id="SRLO01000096">
    <property type="protein sequence ID" value="TNN76079.1"/>
    <property type="molecule type" value="Genomic_DNA"/>
</dbReference>
<gene>
    <name evidence="2" type="ORF">EYF80_013610</name>
</gene>